<comment type="function">
    <text evidence="1">Involved in the TonB-dependent energy-dependent transport of various receptor-bound substrates.</text>
</comment>
<dbReference type="Pfam" id="PF02472">
    <property type="entry name" value="ExbD"/>
    <property type="match status" value="1"/>
</dbReference>
<name>A0A6I4SYT3_9SPHN</name>
<evidence type="ECO:0000256" key="1">
    <source>
        <dbReference type="ARBA" id="ARBA00003540"/>
    </source>
</evidence>
<gene>
    <name evidence="13" type="ORF">GRI89_12400</name>
</gene>
<keyword evidence="5 12" id="KW-0813">Transport</keyword>
<proteinExistence type="inferred from homology"/>
<dbReference type="EMBL" id="WTYM01000048">
    <property type="protein sequence ID" value="MXO60340.1"/>
    <property type="molecule type" value="Genomic_DNA"/>
</dbReference>
<evidence type="ECO:0000256" key="3">
    <source>
        <dbReference type="ARBA" id="ARBA00005811"/>
    </source>
</evidence>
<evidence type="ECO:0000256" key="6">
    <source>
        <dbReference type="ARBA" id="ARBA00022475"/>
    </source>
</evidence>
<evidence type="ECO:0000256" key="5">
    <source>
        <dbReference type="ARBA" id="ARBA00022448"/>
    </source>
</evidence>
<evidence type="ECO:0000313" key="14">
    <source>
        <dbReference type="Proteomes" id="UP000433652"/>
    </source>
</evidence>
<dbReference type="OrthoDB" id="9798629at2"/>
<comment type="subcellular location">
    <subcellularLocation>
        <location evidence="2">Cell inner membrane</location>
        <topology evidence="2">Single-pass type II membrane protein</topology>
    </subcellularLocation>
    <subcellularLocation>
        <location evidence="12">Cell membrane</location>
        <topology evidence="12">Single-pass type II membrane protein</topology>
    </subcellularLocation>
</comment>
<dbReference type="AlphaFoldDB" id="A0A6I4SYT3"/>
<evidence type="ECO:0000256" key="9">
    <source>
        <dbReference type="ARBA" id="ARBA00022927"/>
    </source>
</evidence>
<keyword evidence="6" id="KW-1003">Cell membrane</keyword>
<evidence type="ECO:0000256" key="7">
    <source>
        <dbReference type="ARBA" id="ARBA00022519"/>
    </source>
</evidence>
<dbReference type="RefSeq" id="WP_159796009.1">
    <property type="nucleotide sequence ID" value="NZ_WTYM01000048.1"/>
</dbReference>
<evidence type="ECO:0000256" key="10">
    <source>
        <dbReference type="ARBA" id="ARBA00022989"/>
    </source>
</evidence>
<comment type="similarity">
    <text evidence="3 12">Belongs to the ExbD/TolR family.</text>
</comment>
<sequence>MAFAQLHRDQPLGDINTTPLIDVMLVLLVVLAITLPPKTNTLEYPLPRPGAVPKEVKPVRNLLTIGADDSVSWNGDKVTGGELVATLREASWQAPEPQLEFAPEPEASYSLSADVLNVVKASGVTNVGFVGNEQYRTFGRHD</sequence>
<keyword evidence="14" id="KW-1185">Reference proteome</keyword>
<evidence type="ECO:0000256" key="8">
    <source>
        <dbReference type="ARBA" id="ARBA00022692"/>
    </source>
</evidence>
<keyword evidence="8 12" id="KW-0812">Transmembrane</keyword>
<comment type="caution">
    <text evidence="13">The sequence shown here is derived from an EMBL/GenBank/DDBJ whole genome shotgun (WGS) entry which is preliminary data.</text>
</comment>
<evidence type="ECO:0000256" key="12">
    <source>
        <dbReference type="RuleBase" id="RU003879"/>
    </source>
</evidence>
<evidence type="ECO:0000256" key="2">
    <source>
        <dbReference type="ARBA" id="ARBA00004249"/>
    </source>
</evidence>
<dbReference type="Proteomes" id="UP000433652">
    <property type="component" value="Unassembled WGS sequence"/>
</dbReference>
<keyword evidence="10" id="KW-1133">Transmembrane helix</keyword>
<dbReference type="GO" id="GO:0005886">
    <property type="term" value="C:plasma membrane"/>
    <property type="evidence" value="ECO:0007669"/>
    <property type="project" value="UniProtKB-SubCell"/>
</dbReference>
<keyword evidence="9 12" id="KW-0653">Protein transport</keyword>
<reference evidence="13 14" key="1">
    <citation type="submission" date="2019-12" db="EMBL/GenBank/DDBJ databases">
        <title>Genomic-based taxomic classification of the family Erythrobacteraceae.</title>
        <authorList>
            <person name="Xu L."/>
        </authorList>
    </citation>
    <scope>NUCLEOTIDE SEQUENCE [LARGE SCALE GENOMIC DNA]</scope>
    <source>
        <strain evidence="13 14">MCCC 1K01500</strain>
    </source>
</reference>
<evidence type="ECO:0000256" key="4">
    <source>
        <dbReference type="ARBA" id="ARBA00011471"/>
    </source>
</evidence>
<dbReference type="PANTHER" id="PTHR30558:SF12">
    <property type="entry name" value="BIOPOLYMER TRANSPORT PROTEIN EXBD"/>
    <property type="match status" value="1"/>
</dbReference>
<dbReference type="PANTHER" id="PTHR30558">
    <property type="entry name" value="EXBD MEMBRANE COMPONENT OF PMF-DRIVEN MACROMOLECULE IMPORT SYSTEM"/>
    <property type="match status" value="1"/>
</dbReference>
<dbReference type="Gene3D" id="3.30.420.270">
    <property type="match status" value="1"/>
</dbReference>
<evidence type="ECO:0000313" key="13">
    <source>
        <dbReference type="EMBL" id="MXO60340.1"/>
    </source>
</evidence>
<evidence type="ECO:0000256" key="11">
    <source>
        <dbReference type="ARBA" id="ARBA00023136"/>
    </source>
</evidence>
<dbReference type="GO" id="GO:0022857">
    <property type="term" value="F:transmembrane transporter activity"/>
    <property type="evidence" value="ECO:0007669"/>
    <property type="project" value="InterPro"/>
</dbReference>
<comment type="subunit">
    <text evidence="4">The accessory proteins ExbB and ExbD seem to form a complex with TonB.</text>
</comment>
<dbReference type="GO" id="GO:0015031">
    <property type="term" value="P:protein transport"/>
    <property type="evidence" value="ECO:0007669"/>
    <property type="project" value="UniProtKB-KW"/>
</dbReference>
<dbReference type="InterPro" id="IPR003400">
    <property type="entry name" value="ExbD"/>
</dbReference>
<keyword evidence="11" id="KW-0472">Membrane</keyword>
<organism evidence="13 14">
    <name type="scientific">Croceibacterium salegens</name>
    <dbReference type="NCBI Taxonomy" id="1737568"/>
    <lineage>
        <taxon>Bacteria</taxon>
        <taxon>Pseudomonadati</taxon>
        <taxon>Pseudomonadota</taxon>
        <taxon>Alphaproteobacteria</taxon>
        <taxon>Sphingomonadales</taxon>
        <taxon>Erythrobacteraceae</taxon>
        <taxon>Croceibacterium</taxon>
    </lineage>
</organism>
<protein>
    <submittedName>
        <fullName evidence="13">Biopolymer transporter ExbD</fullName>
    </submittedName>
</protein>
<keyword evidence="7" id="KW-0997">Cell inner membrane</keyword>
<accession>A0A6I4SYT3</accession>